<reference evidence="1" key="1">
    <citation type="journal article" date="2021" name="bioRxiv">
        <title>Whole Genome Assembly and Annotation of Northern Wild Rice, Zizania palustris L., Supports a Whole Genome Duplication in the Zizania Genus.</title>
        <authorList>
            <person name="Haas M."/>
            <person name="Kono T."/>
            <person name="Macchietto M."/>
            <person name="Millas R."/>
            <person name="McGilp L."/>
            <person name="Shao M."/>
            <person name="Duquette J."/>
            <person name="Hirsch C.N."/>
            <person name="Kimball J."/>
        </authorList>
    </citation>
    <scope>NUCLEOTIDE SEQUENCE</scope>
    <source>
        <tissue evidence="1">Fresh leaf tissue</tissue>
    </source>
</reference>
<accession>A0A8J5SCL1</accession>
<proteinExistence type="predicted"/>
<evidence type="ECO:0000313" key="2">
    <source>
        <dbReference type="Proteomes" id="UP000729402"/>
    </source>
</evidence>
<name>A0A8J5SCL1_ZIZPA</name>
<sequence>MVAPIISLATQTPATDVPPPIVMVSSSTEPLVSGPTNIKYLVDVFVTSNPARTSPAVVTEVPFVVVTADAAIVGLGGPATAIAIATDQQDTATMTTTIATDEPC</sequence>
<reference evidence="1" key="2">
    <citation type="submission" date="2021-02" db="EMBL/GenBank/DDBJ databases">
        <authorList>
            <person name="Kimball J.A."/>
            <person name="Haas M.W."/>
            <person name="Macchietto M."/>
            <person name="Kono T."/>
            <person name="Duquette J."/>
            <person name="Shao M."/>
        </authorList>
    </citation>
    <scope>NUCLEOTIDE SEQUENCE</scope>
    <source>
        <tissue evidence="1">Fresh leaf tissue</tissue>
    </source>
</reference>
<dbReference type="EMBL" id="JAAALK010000284">
    <property type="protein sequence ID" value="KAG8069238.1"/>
    <property type="molecule type" value="Genomic_DNA"/>
</dbReference>
<comment type="caution">
    <text evidence="1">The sequence shown here is derived from an EMBL/GenBank/DDBJ whole genome shotgun (WGS) entry which is preliminary data.</text>
</comment>
<protein>
    <submittedName>
        <fullName evidence="1">Uncharacterized protein</fullName>
    </submittedName>
</protein>
<evidence type="ECO:0000313" key="1">
    <source>
        <dbReference type="EMBL" id="KAG8069238.1"/>
    </source>
</evidence>
<dbReference type="AlphaFoldDB" id="A0A8J5SCL1"/>
<gene>
    <name evidence="1" type="ORF">GUJ93_ZPchr0005g14530</name>
</gene>
<keyword evidence="2" id="KW-1185">Reference proteome</keyword>
<organism evidence="1 2">
    <name type="scientific">Zizania palustris</name>
    <name type="common">Northern wild rice</name>
    <dbReference type="NCBI Taxonomy" id="103762"/>
    <lineage>
        <taxon>Eukaryota</taxon>
        <taxon>Viridiplantae</taxon>
        <taxon>Streptophyta</taxon>
        <taxon>Embryophyta</taxon>
        <taxon>Tracheophyta</taxon>
        <taxon>Spermatophyta</taxon>
        <taxon>Magnoliopsida</taxon>
        <taxon>Liliopsida</taxon>
        <taxon>Poales</taxon>
        <taxon>Poaceae</taxon>
        <taxon>BOP clade</taxon>
        <taxon>Oryzoideae</taxon>
        <taxon>Oryzeae</taxon>
        <taxon>Zizaniinae</taxon>
        <taxon>Zizania</taxon>
    </lineage>
</organism>
<dbReference type="Proteomes" id="UP000729402">
    <property type="component" value="Unassembled WGS sequence"/>
</dbReference>